<dbReference type="GO" id="GO:0030154">
    <property type="term" value="P:cell differentiation"/>
    <property type="evidence" value="ECO:0007669"/>
    <property type="project" value="TreeGrafter"/>
</dbReference>
<feature type="domain" description="HMG box" evidence="5">
    <location>
        <begin position="124"/>
        <end position="196"/>
    </location>
</feature>
<feature type="DNA-binding region" description="HMG box" evidence="3">
    <location>
        <begin position="124"/>
        <end position="196"/>
    </location>
</feature>
<evidence type="ECO:0000259" key="5">
    <source>
        <dbReference type="PROSITE" id="PS50118"/>
    </source>
</evidence>
<organism evidence="6 7">
    <name type="scientific">Mycena metata</name>
    <dbReference type="NCBI Taxonomy" id="1033252"/>
    <lineage>
        <taxon>Eukaryota</taxon>
        <taxon>Fungi</taxon>
        <taxon>Dikarya</taxon>
        <taxon>Basidiomycota</taxon>
        <taxon>Agaricomycotina</taxon>
        <taxon>Agaricomycetes</taxon>
        <taxon>Agaricomycetidae</taxon>
        <taxon>Agaricales</taxon>
        <taxon>Marasmiineae</taxon>
        <taxon>Mycenaceae</taxon>
        <taxon>Mycena</taxon>
    </lineage>
</organism>
<evidence type="ECO:0000256" key="3">
    <source>
        <dbReference type="PROSITE-ProRule" id="PRU00267"/>
    </source>
</evidence>
<dbReference type="Gene3D" id="1.10.30.10">
    <property type="entry name" value="High mobility group box domain"/>
    <property type="match status" value="1"/>
</dbReference>
<dbReference type="AlphaFoldDB" id="A0AAD7MD63"/>
<dbReference type="GO" id="GO:0001228">
    <property type="term" value="F:DNA-binding transcription activator activity, RNA polymerase II-specific"/>
    <property type="evidence" value="ECO:0007669"/>
    <property type="project" value="TreeGrafter"/>
</dbReference>
<dbReference type="EMBL" id="JARKIB010000385">
    <property type="protein sequence ID" value="KAJ7711816.1"/>
    <property type="molecule type" value="Genomic_DNA"/>
</dbReference>
<dbReference type="GO" id="GO:0005634">
    <property type="term" value="C:nucleus"/>
    <property type="evidence" value="ECO:0007669"/>
    <property type="project" value="UniProtKB-UniRule"/>
</dbReference>
<keyword evidence="2" id="KW-0804">Transcription</keyword>
<name>A0AAD7MD63_9AGAR</name>
<evidence type="ECO:0000256" key="1">
    <source>
        <dbReference type="ARBA" id="ARBA00023125"/>
    </source>
</evidence>
<keyword evidence="3" id="KW-0539">Nucleus</keyword>
<evidence type="ECO:0000256" key="4">
    <source>
        <dbReference type="SAM" id="MobiDB-lite"/>
    </source>
</evidence>
<evidence type="ECO:0000256" key="2">
    <source>
        <dbReference type="ARBA" id="ARBA00023163"/>
    </source>
</evidence>
<dbReference type="InterPro" id="IPR009071">
    <property type="entry name" value="HMG_box_dom"/>
</dbReference>
<dbReference type="Proteomes" id="UP001215598">
    <property type="component" value="Unassembled WGS sequence"/>
</dbReference>
<keyword evidence="1 3" id="KW-0238">DNA-binding</keyword>
<dbReference type="PROSITE" id="PS50118">
    <property type="entry name" value="HMG_BOX_2"/>
    <property type="match status" value="1"/>
</dbReference>
<proteinExistence type="predicted"/>
<reference evidence="6" key="1">
    <citation type="submission" date="2023-03" db="EMBL/GenBank/DDBJ databases">
        <title>Massive genome expansion in bonnet fungi (Mycena s.s.) driven by repeated elements and novel gene families across ecological guilds.</title>
        <authorList>
            <consortium name="Lawrence Berkeley National Laboratory"/>
            <person name="Harder C.B."/>
            <person name="Miyauchi S."/>
            <person name="Viragh M."/>
            <person name="Kuo A."/>
            <person name="Thoen E."/>
            <person name="Andreopoulos B."/>
            <person name="Lu D."/>
            <person name="Skrede I."/>
            <person name="Drula E."/>
            <person name="Henrissat B."/>
            <person name="Morin E."/>
            <person name="Kohler A."/>
            <person name="Barry K."/>
            <person name="LaButti K."/>
            <person name="Morin E."/>
            <person name="Salamov A."/>
            <person name="Lipzen A."/>
            <person name="Mereny Z."/>
            <person name="Hegedus B."/>
            <person name="Baldrian P."/>
            <person name="Stursova M."/>
            <person name="Weitz H."/>
            <person name="Taylor A."/>
            <person name="Grigoriev I.V."/>
            <person name="Nagy L.G."/>
            <person name="Martin F."/>
            <person name="Kauserud H."/>
        </authorList>
    </citation>
    <scope>NUCLEOTIDE SEQUENCE</scope>
    <source>
        <strain evidence="6">CBHHK182m</strain>
    </source>
</reference>
<dbReference type="Pfam" id="PF00505">
    <property type="entry name" value="HMG_box"/>
    <property type="match status" value="1"/>
</dbReference>
<dbReference type="PANTHER" id="PTHR10270:SF161">
    <property type="entry name" value="SEX-DETERMINING REGION Y PROTEIN"/>
    <property type="match status" value="1"/>
</dbReference>
<comment type="caution">
    <text evidence="6">The sequence shown here is derived from an EMBL/GenBank/DDBJ whole genome shotgun (WGS) entry which is preliminary data.</text>
</comment>
<keyword evidence="7" id="KW-1185">Reference proteome</keyword>
<gene>
    <name evidence="6" type="ORF">B0H16DRAFT_1480025</name>
</gene>
<evidence type="ECO:0000313" key="7">
    <source>
        <dbReference type="Proteomes" id="UP001215598"/>
    </source>
</evidence>
<feature type="region of interest" description="Disordered" evidence="4">
    <location>
        <begin position="1"/>
        <end position="20"/>
    </location>
</feature>
<dbReference type="InterPro" id="IPR050140">
    <property type="entry name" value="SRY-related_HMG-box_TF-like"/>
</dbReference>
<dbReference type="PANTHER" id="PTHR10270">
    <property type="entry name" value="SOX TRANSCRIPTION FACTOR"/>
    <property type="match status" value="1"/>
</dbReference>
<dbReference type="SMART" id="SM00398">
    <property type="entry name" value="HMG"/>
    <property type="match status" value="1"/>
</dbReference>
<protein>
    <recommendedName>
        <fullName evidence="5">HMG box domain-containing protein</fullName>
    </recommendedName>
</protein>
<dbReference type="GO" id="GO:0000978">
    <property type="term" value="F:RNA polymerase II cis-regulatory region sequence-specific DNA binding"/>
    <property type="evidence" value="ECO:0007669"/>
    <property type="project" value="TreeGrafter"/>
</dbReference>
<dbReference type="SUPFAM" id="SSF47095">
    <property type="entry name" value="HMG-box"/>
    <property type="match status" value="1"/>
</dbReference>
<accession>A0AAD7MD63</accession>
<sequence>MINDAANGAEHREHQAPGKPEPCIMMHRLLQNPVVYASGCRVCIGRAPIDEGRRRPGYAIQIAIGIPDAVVYRAGLSIAPQSMGPRMERTIIYKAMLNISLQESMDGITSLPSPPTLPSISSRIPRPRNAFILFRCHYLNVKKRVLSQRPELFSQTAISRGASAAWRKMGEAKRLPYFRLAHAEKEAHAAYYPHYRYLPGSSRSRARRMRQQAGSLARFERMNAPNCPESKPALLVPPPQLDVSMATPTIADTSPIPTESMMSISSPPQTLPEFTMEMESLFIPFLNDFEVSASASVSEAAHFPADASFPSLFPPAIDFGQCSLGAQESTAPMEPSEYLPAMFHFPQSGLEFASPHAGPGHDVFPLGGTNIVVEPPHFSLPLILGTESGHGQSDDHSMEAVMFGSETSPVQSFTHECALGSWENLFHPQDDILSFEPMSYDDFQWEI</sequence>
<evidence type="ECO:0000313" key="6">
    <source>
        <dbReference type="EMBL" id="KAJ7711816.1"/>
    </source>
</evidence>
<dbReference type="InterPro" id="IPR036910">
    <property type="entry name" value="HMG_box_dom_sf"/>
</dbReference>